<proteinExistence type="predicted"/>
<name>A0ABV5R5H7_9ACTN</name>
<dbReference type="RefSeq" id="WP_386143747.1">
    <property type="nucleotide sequence ID" value="NZ_BAAAXD010000055.1"/>
</dbReference>
<evidence type="ECO:0000256" key="2">
    <source>
        <dbReference type="PROSITE-ProRule" id="PRU01248"/>
    </source>
</evidence>
<dbReference type="InterPro" id="IPR011010">
    <property type="entry name" value="DNA_brk_join_enz"/>
</dbReference>
<organism evidence="5 6">
    <name type="scientific">Streptomyces yanii</name>
    <dbReference type="NCBI Taxonomy" id="78510"/>
    <lineage>
        <taxon>Bacteria</taxon>
        <taxon>Bacillati</taxon>
        <taxon>Actinomycetota</taxon>
        <taxon>Actinomycetes</taxon>
        <taxon>Kitasatosporales</taxon>
        <taxon>Streptomycetaceae</taxon>
        <taxon>Streptomyces</taxon>
    </lineage>
</organism>
<evidence type="ECO:0000313" key="5">
    <source>
        <dbReference type="EMBL" id="MFB9573101.1"/>
    </source>
</evidence>
<keyword evidence="6" id="KW-1185">Reference proteome</keyword>
<reference evidence="5 6" key="1">
    <citation type="submission" date="2024-09" db="EMBL/GenBank/DDBJ databases">
        <authorList>
            <person name="Sun Q."/>
            <person name="Mori K."/>
        </authorList>
    </citation>
    <scope>NUCLEOTIDE SEQUENCE [LARGE SCALE GENOMIC DNA]</scope>
    <source>
        <strain evidence="5 6">JCM 3331</strain>
    </source>
</reference>
<dbReference type="PROSITE" id="PS51900">
    <property type="entry name" value="CB"/>
    <property type="match status" value="1"/>
</dbReference>
<keyword evidence="1 2" id="KW-0238">DNA-binding</keyword>
<dbReference type="InterPro" id="IPR010998">
    <property type="entry name" value="Integrase_recombinase_N"/>
</dbReference>
<dbReference type="Gene3D" id="1.10.150.130">
    <property type="match status" value="1"/>
</dbReference>
<protein>
    <recommendedName>
        <fullName evidence="4">Core-binding (CB) domain-containing protein</fullName>
    </recommendedName>
</protein>
<dbReference type="Proteomes" id="UP001589710">
    <property type="component" value="Unassembled WGS sequence"/>
</dbReference>
<evidence type="ECO:0000256" key="3">
    <source>
        <dbReference type="SAM" id="MobiDB-lite"/>
    </source>
</evidence>
<accession>A0ABV5R5H7</accession>
<feature type="domain" description="Core-binding (CB)" evidence="4">
    <location>
        <begin position="1"/>
        <end position="81"/>
    </location>
</feature>
<evidence type="ECO:0000256" key="1">
    <source>
        <dbReference type="ARBA" id="ARBA00023125"/>
    </source>
</evidence>
<evidence type="ECO:0000313" key="6">
    <source>
        <dbReference type="Proteomes" id="UP001589710"/>
    </source>
</evidence>
<dbReference type="EMBL" id="JBHMCG010000056">
    <property type="protein sequence ID" value="MFB9573101.1"/>
    <property type="molecule type" value="Genomic_DNA"/>
</dbReference>
<dbReference type="SUPFAM" id="SSF56349">
    <property type="entry name" value="DNA breaking-rejoining enzymes"/>
    <property type="match status" value="1"/>
</dbReference>
<comment type="caution">
    <text evidence="5">The sequence shown here is derived from an EMBL/GenBank/DDBJ whole genome shotgun (WGS) entry which is preliminary data.</text>
</comment>
<gene>
    <name evidence="5" type="ORF">ACFFTL_12415</name>
</gene>
<evidence type="ECO:0000259" key="4">
    <source>
        <dbReference type="PROSITE" id="PS51900"/>
    </source>
</evidence>
<dbReference type="InterPro" id="IPR004107">
    <property type="entry name" value="Integrase_SAM-like_N"/>
</dbReference>
<dbReference type="InterPro" id="IPR044068">
    <property type="entry name" value="CB"/>
</dbReference>
<sequence>MSFQECALLWVKERLLSQTTDELYRRLLRLHILPPFDDLDLDQITAPRVRSWRSERLDATGAETTAAKSYRLLKATLETAAEDEAPPRPAAGNRRPRPTRVTSGRGRR</sequence>
<feature type="region of interest" description="Disordered" evidence="3">
    <location>
        <begin position="78"/>
        <end position="108"/>
    </location>
</feature>
<dbReference type="Pfam" id="PF14659">
    <property type="entry name" value="Phage_int_SAM_3"/>
    <property type="match status" value="1"/>
</dbReference>